<evidence type="ECO:0000256" key="1">
    <source>
        <dbReference type="SAM" id="MobiDB-lite"/>
    </source>
</evidence>
<sequence length="829" mass="92405">MSSNPPASRNSGRSGWGNLNNISLIGNYLPRRCGIATFTSDLADALATAAPDVGVHTVAMNDRAEGYRYPSRVWFEINQNRMGEYKVASDFLNMGGVDVVSLQHEFGIFGGKAGSNLYDLLRRLRMPVVATLHTVLKDPKPEYRDSFNELAKHCDRFVVMADRAYEFLTDIYGIEESRIRLIHHGIPDVPFVDPAFYKDQFGVEGKKVIFTFGLLGPSKGLENMVEAMPAIVAKHPDAVYVVLGATHPGVLAHSGEEYRLGLQRRAKELGVADNILWFNKFVELEELVEFLGSADVYVTPYENEAQITSGTLAYALGTGKATVATPYWYAQEMLADGRGRLVPFKDTKAMSDAIIDLFDNEVDRHAMRKRAYQFTRDMRWSTIAGQYLDLFEEVREERNQKPKPVSSKSAKLRQTPELQEIKLDHLHMMTDDCGILSHAKNTVPDRAAGYTVSNNARALVAVLVAQDHMNSPAKEAKKLDEAACRYLAFLEHAFDEDHGRFRVRMNFDRTWEQRSFSEDAHGQAIRALGETVARSQVRGHLTLAASLFHRALPACESFEHVHGWAYSLIGIHAYLRKFSGDSSARRVREALAHKLFDAFKQNGSDDWPWPTDTITYTASRLPHALLLSGRWMFNNEMIQQALRSLEWLHDVQYTGKDEQFAPVGSLGWYPRGGEKARFNQTPAEASGTIDANLEAYRVTNDRKWLDSAYKCLNWFLGDNDLRTPLYDNTTGGCCNALLAQGVDENQGAQATVSWLLSLLSLYEHNLDLDNEQASALSPTSTETGEGKPADPTTPGKKSDAAEATRTPPKPTITKNLAPPAPNNPSTSSA</sequence>
<feature type="region of interest" description="Disordered" evidence="1">
    <location>
        <begin position="774"/>
        <end position="829"/>
    </location>
</feature>
<protein>
    <submittedName>
        <fullName evidence="4">Glycosyltransferase involved in cell wall biosynthesis</fullName>
    </submittedName>
</protein>
<dbReference type="CDD" id="cd03822">
    <property type="entry name" value="GT4_mannosyltransferase-like"/>
    <property type="match status" value="1"/>
</dbReference>
<dbReference type="PANTHER" id="PTHR12526:SF572">
    <property type="entry name" value="BLL5144 PROTEIN"/>
    <property type="match status" value="1"/>
</dbReference>
<dbReference type="InterPro" id="IPR001296">
    <property type="entry name" value="Glyco_trans_1"/>
</dbReference>
<accession>A0A7X0LLM6</accession>
<feature type="domain" description="Glycosyl transferase family 1" evidence="2">
    <location>
        <begin position="203"/>
        <end position="373"/>
    </location>
</feature>
<dbReference type="InterPro" id="IPR008928">
    <property type="entry name" value="6-hairpin_glycosidase_sf"/>
</dbReference>
<evidence type="ECO:0000313" key="4">
    <source>
        <dbReference type="EMBL" id="MBB6430128.1"/>
    </source>
</evidence>
<dbReference type="InterPro" id="IPR028098">
    <property type="entry name" value="Glyco_trans_4-like_N"/>
</dbReference>
<dbReference type="GO" id="GO:0005975">
    <property type="term" value="P:carbohydrate metabolic process"/>
    <property type="evidence" value="ECO:0007669"/>
    <property type="project" value="InterPro"/>
</dbReference>
<dbReference type="GO" id="GO:0016757">
    <property type="term" value="F:glycosyltransferase activity"/>
    <property type="evidence" value="ECO:0007669"/>
    <property type="project" value="InterPro"/>
</dbReference>
<dbReference type="EMBL" id="JACHGY010000001">
    <property type="protein sequence ID" value="MBB6430128.1"/>
    <property type="molecule type" value="Genomic_DNA"/>
</dbReference>
<dbReference type="PANTHER" id="PTHR12526">
    <property type="entry name" value="GLYCOSYLTRANSFERASE"/>
    <property type="match status" value="1"/>
</dbReference>
<organism evidence="4 5">
    <name type="scientific">Algisphaera agarilytica</name>
    <dbReference type="NCBI Taxonomy" id="1385975"/>
    <lineage>
        <taxon>Bacteria</taxon>
        <taxon>Pseudomonadati</taxon>
        <taxon>Planctomycetota</taxon>
        <taxon>Phycisphaerae</taxon>
        <taxon>Phycisphaerales</taxon>
        <taxon>Phycisphaeraceae</taxon>
        <taxon>Algisphaera</taxon>
    </lineage>
</organism>
<dbReference type="RefSeq" id="WP_184677665.1">
    <property type="nucleotide sequence ID" value="NZ_JACHGY010000001.1"/>
</dbReference>
<dbReference type="Pfam" id="PF00534">
    <property type="entry name" value="Glycos_transf_1"/>
    <property type="match status" value="1"/>
</dbReference>
<proteinExistence type="predicted"/>
<evidence type="ECO:0000259" key="2">
    <source>
        <dbReference type="Pfam" id="PF00534"/>
    </source>
</evidence>
<dbReference type="AlphaFoldDB" id="A0A7X0LLM6"/>
<dbReference type="Proteomes" id="UP000541810">
    <property type="component" value="Unassembled WGS sequence"/>
</dbReference>
<dbReference type="SUPFAM" id="SSF48208">
    <property type="entry name" value="Six-hairpin glycosidases"/>
    <property type="match status" value="1"/>
</dbReference>
<dbReference type="Pfam" id="PF13439">
    <property type="entry name" value="Glyco_transf_4"/>
    <property type="match status" value="1"/>
</dbReference>
<dbReference type="SUPFAM" id="SSF53756">
    <property type="entry name" value="UDP-Glycosyltransferase/glycogen phosphorylase"/>
    <property type="match status" value="1"/>
</dbReference>
<evidence type="ECO:0000259" key="3">
    <source>
        <dbReference type="Pfam" id="PF13439"/>
    </source>
</evidence>
<feature type="domain" description="Glycosyltransferase subfamily 4-like N-terminal" evidence="3">
    <location>
        <begin position="34"/>
        <end position="186"/>
    </location>
</feature>
<evidence type="ECO:0000313" key="5">
    <source>
        <dbReference type="Proteomes" id="UP000541810"/>
    </source>
</evidence>
<gene>
    <name evidence="4" type="ORF">HNQ40_001934</name>
</gene>
<name>A0A7X0LLM6_9BACT</name>
<reference evidence="4 5" key="1">
    <citation type="submission" date="2020-08" db="EMBL/GenBank/DDBJ databases">
        <title>Genomic Encyclopedia of Type Strains, Phase IV (KMG-IV): sequencing the most valuable type-strain genomes for metagenomic binning, comparative biology and taxonomic classification.</title>
        <authorList>
            <person name="Goeker M."/>
        </authorList>
    </citation>
    <scope>NUCLEOTIDE SEQUENCE [LARGE SCALE GENOMIC DNA]</scope>
    <source>
        <strain evidence="4 5">DSM 103725</strain>
    </source>
</reference>
<feature type="compositionally biased region" description="Polar residues" evidence="1">
    <location>
        <begin position="774"/>
        <end position="783"/>
    </location>
</feature>
<comment type="caution">
    <text evidence="4">The sequence shown here is derived from an EMBL/GenBank/DDBJ whole genome shotgun (WGS) entry which is preliminary data.</text>
</comment>
<dbReference type="Gene3D" id="3.40.50.2000">
    <property type="entry name" value="Glycogen Phosphorylase B"/>
    <property type="match status" value="2"/>
</dbReference>
<keyword evidence="4" id="KW-0808">Transferase</keyword>
<keyword evidence="5" id="KW-1185">Reference proteome</keyword>